<accession>A0AAD3XKC2</accession>
<organism evidence="1 2">
    <name type="scientific">Nepenthes gracilis</name>
    <name type="common">Slender pitcher plant</name>
    <dbReference type="NCBI Taxonomy" id="150966"/>
    <lineage>
        <taxon>Eukaryota</taxon>
        <taxon>Viridiplantae</taxon>
        <taxon>Streptophyta</taxon>
        <taxon>Embryophyta</taxon>
        <taxon>Tracheophyta</taxon>
        <taxon>Spermatophyta</taxon>
        <taxon>Magnoliopsida</taxon>
        <taxon>eudicotyledons</taxon>
        <taxon>Gunneridae</taxon>
        <taxon>Pentapetalae</taxon>
        <taxon>Caryophyllales</taxon>
        <taxon>Nepenthaceae</taxon>
        <taxon>Nepenthes</taxon>
    </lineage>
</organism>
<dbReference type="AlphaFoldDB" id="A0AAD3XKC2"/>
<dbReference type="GO" id="GO:0003677">
    <property type="term" value="F:DNA binding"/>
    <property type="evidence" value="ECO:0007669"/>
    <property type="project" value="InterPro"/>
</dbReference>
<dbReference type="Gene3D" id="1.10.30.10">
    <property type="entry name" value="High mobility group box domain"/>
    <property type="match status" value="1"/>
</dbReference>
<evidence type="ECO:0000313" key="2">
    <source>
        <dbReference type="Proteomes" id="UP001279734"/>
    </source>
</evidence>
<dbReference type="Proteomes" id="UP001279734">
    <property type="component" value="Unassembled WGS sequence"/>
</dbReference>
<evidence type="ECO:0008006" key="3">
    <source>
        <dbReference type="Google" id="ProtNLM"/>
    </source>
</evidence>
<dbReference type="InterPro" id="IPR044601">
    <property type="entry name" value="HMGB6/HMGB13"/>
</dbReference>
<evidence type="ECO:0000313" key="1">
    <source>
        <dbReference type="EMBL" id="GMH07590.1"/>
    </source>
</evidence>
<keyword evidence="2" id="KW-1185">Reference proteome</keyword>
<dbReference type="PANTHER" id="PTHR46912">
    <property type="entry name" value="HIGH MOBILITY GROUP B PROTEIN 13"/>
    <property type="match status" value="1"/>
</dbReference>
<dbReference type="InterPro" id="IPR036910">
    <property type="entry name" value="HMG_box_dom_sf"/>
</dbReference>
<comment type="caution">
    <text evidence="1">The sequence shown here is derived from an EMBL/GenBank/DDBJ whole genome shotgun (WGS) entry which is preliminary data.</text>
</comment>
<name>A0AAD3XKC2_NEPGR</name>
<dbReference type="EMBL" id="BSYO01000007">
    <property type="protein sequence ID" value="GMH07590.1"/>
    <property type="molecule type" value="Genomic_DNA"/>
</dbReference>
<sequence>MQNVRESQGILGAKWKTVSPEEKQLYEDKYKVENGTYLQIISKEKQEAMKLLEEEKKQKTTIGLLDQYLQFKKKPT</sequence>
<proteinExistence type="predicted"/>
<gene>
    <name evidence="1" type="ORF">Nepgr_009430</name>
</gene>
<dbReference type="SUPFAM" id="SSF47095">
    <property type="entry name" value="HMG-box"/>
    <property type="match status" value="1"/>
</dbReference>
<reference evidence="1" key="1">
    <citation type="submission" date="2023-05" db="EMBL/GenBank/DDBJ databases">
        <title>Nepenthes gracilis genome sequencing.</title>
        <authorList>
            <person name="Fukushima K."/>
        </authorList>
    </citation>
    <scope>NUCLEOTIDE SEQUENCE</scope>
    <source>
        <strain evidence="1">SING2019-196</strain>
    </source>
</reference>
<dbReference type="PANTHER" id="PTHR46912:SF1">
    <property type="entry name" value="HIGH MOBILITY GROUP B PROTEIN 13"/>
    <property type="match status" value="1"/>
</dbReference>
<protein>
    <recommendedName>
        <fullName evidence="3">HMG box domain-containing protein</fullName>
    </recommendedName>
</protein>